<dbReference type="EMBL" id="BOOA01000008">
    <property type="protein sequence ID" value="GIH23111.1"/>
    <property type="molecule type" value="Genomic_DNA"/>
</dbReference>
<comment type="caution">
    <text evidence="2">The sequence shown here is derived from an EMBL/GenBank/DDBJ whole genome shotgun (WGS) entry which is preliminary data.</text>
</comment>
<accession>A0A919Q6L0</accession>
<dbReference type="InterPro" id="IPR021401">
    <property type="entry name" value="DUF3040"/>
</dbReference>
<gene>
    <name evidence="2" type="ORF">Aph01nite_14210</name>
</gene>
<keyword evidence="1" id="KW-0812">Transmembrane</keyword>
<keyword evidence="1" id="KW-0472">Membrane</keyword>
<evidence type="ECO:0008006" key="4">
    <source>
        <dbReference type="Google" id="ProtNLM"/>
    </source>
</evidence>
<dbReference type="AlphaFoldDB" id="A0A919Q6L0"/>
<keyword evidence="1" id="KW-1133">Transmembrane helix</keyword>
<dbReference type="Proteomes" id="UP000640052">
    <property type="component" value="Unassembled WGS sequence"/>
</dbReference>
<proteinExistence type="predicted"/>
<feature type="transmembrane region" description="Helical" evidence="1">
    <location>
        <begin position="48"/>
        <end position="67"/>
    </location>
</feature>
<name>A0A919Q6L0_9ACTN</name>
<evidence type="ECO:0000256" key="1">
    <source>
        <dbReference type="SAM" id="Phobius"/>
    </source>
</evidence>
<sequence>MGLSTRERRTLDDIARRTRAEDPALADRLSAHGTGAVHAEMLPSRPQAWPLITLAVLLAGCAFLYAISTPK</sequence>
<dbReference type="Pfam" id="PF11239">
    <property type="entry name" value="DUF3040"/>
    <property type="match status" value="1"/>
</dbReference>
<organism evidence="2 3">
    <name type="scientific">Acrocarpospora phusangensis</name>
    <dbReference type="NCBI Taxonomy" id="1070424"/>
    <lineage>
        <taxon>Bacteria</taxon>
        <taxon>Bacillati</taxon>
        <taxon>Actinomycetota</taxon>
        <taxon>Actinomycetes</taxon>
        <taxon>Streptosporangiales</taxon>
        <taxon>Streptosporangiaceae</taxon>
        <taxon>Acrocarpospora</taxon>
    </lineage>
</organism>
<reference evidence="2" key="1">
    <citation type="submission" date="2021-01" db="EMBL/GenBank/DDBJ databases">
        <title>Whole genome shotgun sequence of Acrocarpospora phusangensis NBRC 108782.</title>
        <authorList>
            <person name="Komaki H."/>
            <person name="Tamura T."/>
        </authorList>
    </citation>
    <scope>NUCLEOTIDE SEQUENCE</scope>
    <source>
        <strain evidence="2">NBRC 108782</strain>
    </source>
</reference>
<protein>
    <recommendedName>
        <fullName evidence="4">DUF3040 domain-containing protein</fullName>
    </recommendedName>
</protein>
<keyword evidence="3" id="KW-1185">Reference proteome</keyword>
<dbReference type="RefSeq" id="WP_204039934.1">
    <property type="nucleotide sequence ID" value="NZ_BOOA01000008.1"/>
</dbReference>
<evidence type="ECO:0000313" key="2">
    <source>
        <dbReference type="EMBL" id="GIH23111.1"/>
    </source>
</evidence>
<evidence type="ECO:0000313" key="3">
    <source>
        <dbReference type="Proteomes" id="UP000640052"/>
    </source>
</evidence>